<name>A0A7S3C204_9EUKA</name>
<proteinExistence type="inferred from homology"/>
<dbReference type="EMBL" id="HBHX01070882">
    <property type="protein sequence ID" value="CAE0151881.1"/>
    <property type="molecule type" value="Transcribed_RNA"/>
</dbReference>
<dbReference type="GO" id="GO:0046872">
    <property type="term" value="F:metal ion binding"/>
    <property type="evidence" value="ECO:0007669"/>
    <property type="project" value="UniProtKB-KW"/>
</dbReference>
<dbReference type="PROSITE" id="PS51471">
    <property type="entry name" value="FE2OG_OXY"/>
    <property type="match status" value="1"/>
</dbReference>
<dbReference type="InterPro" id="IPR005123">
    <property type="entry name" value="Oxoglu/Fe-dep_dioxygenase_dom"/>
</dbReference>
<dbReference type="InterPro" id="IPR050231">
    <property type="entry name" value="Iron_ascorbate_oxido_reductase"/>
</dbReference>
<dbReference type="InterPro" id="IPR044861">
    <property type="entry name" value="IPNS-like_FE2OG_OXY"/>
</dbReference>
<dbReference type="Pfam" id="PF14226">
    <property type="entry name" value="DIOX_N"/>
    <property type="match status" value="1"/>
</dbReference>
<keyword evidence="1" id="KW-0479">Metal-binding</keyword>
<dbReference type="PANTHER" id="PTHR47990">
    <property type="entry name" value="2-OXOGLUTARATE (2OG) AND FE(II)-DEPENDENT OXYGENASE SUPERFAMILY PROTEIN-RELATED"/>
    <property type="match status" value="1"/>
</dbReference>
<feature type="domain" description="Fe2OG dioxygenase" evidence="2">
    <location>
        <begin position="163"/>
        <end position="263"/>
    </location>
</feature>
<keyword evidence="1" id="KW-0408">Iron</keyword>
<evidence type="ECO:0000313" key="3">
    <source>
        <dbReference type="EMBL" id="CAE0151881.1"/>
    </source>
</evidence>
<dbReference type="InterPro" id="IPR027443">
    <property type="entry name" value="IPNS-like_sf"/>
</dbReference>
<dbReference type="Pfam" id="PF03171">
    <property type="entry name" value="2OG-FeII_Oxy"/>
    <property type="match status" value="1"/>
</dbReference>
<evidence type="ECO:0000259" key="2">
    <source>
        <dbReference type="PROSITE" id="PS51471"/>
    </source>
</evidence>
<dbReference type="Gene3D" id="2.60.120.330">
    <property type="entry name" value="B-lactam Antibiotic, Isopenicillin N Synthase, Chain"/>
    <property type="match status" value="1"/>
</dbReference>
<gene>
    <name evidence="3" type="ORF">HERI1096_LOCUS39180</name>
</gene>
<protein>
    <recommendedName>
        <fullName evidence="2">Fe2OG dioxygenase domain-containing protein</fullName>
    </recommendedName>
</protein>
<sequence length="315" mass="34969">MRAFRGVPLIDLSGDPLLVGKALRRACTEVGFFQLIGHNVPTALTNGILREASDFFARPQAEKEQISIRNSSTYRGYQRVHENVTGNKPDSHEAIDLYSESPLAHRASGGHFGRNQWPLHPAGLQPTVEAYVHEMSRVGTTIMQALAGSLELPRDHFQPFYNDPFWCVRLIRYEPSNHHLGVGTHTDYGCLTLVHADDTPAMLQAQNIDGEWITVEPVPGAFTCNVGDMLARWTNGLFASTPHRVLPPPEGSSRISVPFFFEPNYTALIEPIPQCCKLTDAPPRFAPLMYGDHLLAKTSTNFAMPTENCGQYVES</sequence>
<reference evidence="3" key="1">
    <citation type="submission" date="2021-01" db="EMBL/GenBank/DDBJ databases">
        <authorList>
            <person name="Corre E."/>
            <person name="Pelletier E."/>
            <person name="Niang G."/>
            <person name="Scheremetjew M."/>
            <person name="Finn R."/>
            <person name="Kale V."/>
            <person name="Holt S."/>
            <person name="Cochrane G."/>
            <person name="Meng A."/>
            <person name="Brown T."/>
            <person name="Cohen L."/>
        </authorList>
    </citation>
    <scope>NUCLEOTIDE SEQUENCE</scope>
    <source>
        <strain evidence="3">CCMP281</strain>
    </source>
</reference>
<accession>A0A7S3C204</accession>
<organism evidence="3">
    <name type="scientific">Haptolina ericina</name>
    <dbReference type="NCBI Taxonomy" id="156174"/>
    <lineage>
        <taxon>Eukaryota</taxon>
        <taxon>Haptista</taxon>
        <taxon>Haptophyta</taxon>
        <taxon>Prymnesiophyceae</taxon>
        <taxon>Prymnesiales</taxon>
        <taxon>Prymnesiaceae</taxon>
        <taxon>Haptolina</taxon>
    </lineage>
</organism>
<dbReference type="InterPro" id="IPR026992">
    <property type="entry name" value="DIOX_N"/>
</dbReference>
<dbReference type="PRINTS" id="PR00682">
    <property type="entry name" value="IPNSYNTHASE"/>
</dbReference>
<dbReference type="AlphaFoldDB" id="A0A7S3C204"/>
<keyword evidence="1" id="KW-0560">Oxidoreductase</keyword>
<dbReference type="SUPFAM" id="SSF51197">
    <property type="entry name" value="Clavaminate synthase-like"/>
    <property type="match status" value="1"/>
</dbReference>
<comment type="similarity">
    <text evidence="1">Belongs to the iron/ascorbate-dependent oxidoreductase family.</text>
</comment>
<dbReference type="GO" id="GO:0016491">
    <property type="term" value="F:oxidoreductase activity"/>
    <property type="evidence" value="ECO:0007669"/>
    <property type="project" value="UniProtKB-KW"/>
</dbReference>
<evidence type="ECO:0000256" key="1">
    <source>
        <dbReference type="RuleBase" id="RU003682"/>
    </source>
</evidence>